<keyword evidence="3 12" id="KW-0548">Nucleotidyltransferase</keyword>
<comment type="cofactor">
    <cofactor evidence="9">
        <name>Zn(2+)</name>
        <dbReference type="ChEBI" id="CHEBI:29105"/>
    </cofactor>
    <text evidence="9">Binds 1 zinc ion per subunit.</text>
</comment>
<evidence type="ECO:0000313" key="13">
    <source>
        <dbReference type="Proteomes" id="UP000008633"/>
    </source>
</evidence>
<dbReference type="PANTHER" id="PTHR42763">
    <property type="entry name" value="ADP-GLUCOSE PHOSPHORYLASE"/>
    <property type="match status" value="1"/>
</dbReference>
<dbReference type="GO" id="GO:0006012">
    <property type="term" value="P:galactose metabolic process"/>
    <property type="evidence" value="ECO:0007669"/>
    <property type="project" value="UniProtKB-UniRule"/>
</dbReference>
<dbReference type="InterPro" id="IPR053177">
    <property type="entry name" value="ADP-glucose_phosphorylase"/>
</dbReference>
<dbReference type="AlphaFoldDB" id="E6X3H0"/>
<dbReference type="Pfam" id="PF02744">
    <property type="entry name" value="GalP_UDP_tr_C"/>
    <property type="match status" value="1"/>
</dbReference>
<feature type="binding site" evidence="9">
    <location>
        <position position="42"/>
    </location>
    <ligand>
        <name>Zn(2+)</name>
        <dbReference type="ChEBI" id="CHEBI:29105"/>
    </ligand>
</feature>
<dbReference type="PANTHER" id="PTHR42763:SF2">
    <property type="entry name" value="ADP-GLUCOSE PHOSPHORYLASE"/>
    <property type="match status" value="1"/>
</dbReference>
<evidence type="ECO:0000256" key="6">
    <source>
        <dbReference type="ARBA" id="ARBA00023277"/>
    </source>
</evidence>
<feature type="binding site" evidence="9">
    <location>
        <position position="39"/>
    </location>
    <ligand>
        <name>Zn(2+)</name>
        <dbReference type="ChEBI" id="CHEBI:29105"/>
    </ligand>
</feature>
<evidence type="ECO:0000256" key="8">
    <source>
        <dbReference type="PIRSR" id="PIRSR000808-1"/>
    </source>
</evidence>
<keyword evidence="2 12" id="KW-0808">Transferase</keyword>
<dbReference type="EMBL" id="CP002452">
    <property type="protein sequence ID" value="ADV46247.1"/>
    <property type="molecule type" value="Genomic_DNA"/>
</dbReference>
<dbReference type="InterPro" id="IPR036265">
    <property type="entry name" value="HIT-like_sf"/>
</dbReference>
<dbReference type="Proteomes" id="UP000008633">
    <property type="component" value="Chromosome"/>
</dbReference>
<feature type="domain" description="Galactose-1-phosphate uridyl transferase N-terminal" evidence="10">
    <location>
        <begin position="2"/>
        <end position="166"/>
    </location>
</feature>
<sequence length="337" mass="39087">MSELRYDLLHDEYILIAPERLHRPLSLQRAAEPPEPALCPFCPGHEDLTPPEIYALRDSKGWHTRVVPNRYKAVQIETPFEAHREGVNERWGGFGAHEIVINTPRHDATLATMSEEEIFDWLYTVRERVADLSRDQRLVQIDCFKNHGLAAGASQPHPHSQILALPVMSKAQKAQFRHAHRYWREHGRSLYEDIIEQESRERTRTLIEGERFFSYCPYASSFAFESVILSRNCANITELNEEALRELAATVGQLFVRLHRELGPFAYNLLFILPPVNRNFENEEFFDELPRLHRFYLRITPRIYTLAGYELMSQSAINPVAPELAAGRLRSDDEPSR</sequence>
<dbReference type="InterPro" id="IPR005849">
    <property type="entry name" value="GalP_Utransf_N"/>
</dbReference>
<evidence type="ECO:0000259" key="10">
    <source>
        <dbReference type="Pfam" id="PF01087"/>
    </source>
</evidence>
<evidence type="ECO:0000256" key="3">
    <source>
        <dbReference type="ARBA" id="ARBA00022695"/>
    </source>
</evidence>
<dbReference type="GO" id="GO:0008270">
    <property type="term" value="F:zinc ion binding"/>
    <property type="evidence" value="ECO:0007669"/>
    <property type="project" value="InterPro"/>
</dbReference>
<dbReference type="RefSeq" id="WP_013553941.1">
    <property type="nucleotide sequence ID" value="NC_014935.1"/>
</dbReference>
<evidence type="ECO:0000256" key="2">
    <source>
        <dbReference type="ARBA" id="ARBA00022679"/>
    </source>
</evidence>
<accession>E6X3H0</accession>
<organism evidence="12 13">
    <name type="scientific">Nitratifractor salsuginis (strain DSM 16511 / JCM 12458 / E9I37-1)</name>
    <dbReference type="NCBI Taxonomy" id="749222"/>
    <lineage>
        <taxon>Bacteria</taxon>
        <taxon>Pseudomonadati</taxon>
        <taxon>Campylobacterota</taxon>
        <taxon>Epsilonproteobacteria</taxon>
        <taxon>Campylobacterales</taxon>
        <taxon>Sulfurovaceae</taxon>
        <taxon>Nitratifractor</taxon>
    </lineage>
</organism>
<evidence type="ECO:0000256" key="7">
    <source>
        <dbReference type="NCBIfam" id="TIGR00209"/>
    </source>
</evidence>
<dbReference type="InterPro" id="IPR001937">
    <property type="entry name" value="GalP_UDPtransf1"/>
</dbReference>
<evidence type="ECO:0000256" key="4">
    <source>
        <dbReference type="ARBA" id="ARBA00022723"/>
    </source>
</evidence>
<dbReference type="STRING" id="749222.Nitsa_0988"/>
<dbReference type="PIRSF" id="PIRSF000808">
    <property type="entry name" value="GalT"/>
    <property type="match status" value="1"/>
</dbReference>
<dbReference type="InterPro" id="IPR005850">
    <property type="entry name" value="GalP_Utransf_C"/>
</dbReference>
<reference evidence="13" key="2">
    <citation type="submission" date="2011-01" db="EMBL/GenBank/DDBJ databases">
        <title>The complete genome of Nitratifractor salsuginis DSM 16511.</title>
        <authorList>
            <consortium name="US DOE Joint Genome Institute (JGI-PGF)"/>
            <person name="Lucas S."/>
            <person name="Copeland A."/>
            <person name="Lapidus A."/>
            <person name="Bruce D."/>
            <person name="Goodwin L."/>
            <person name="Pitluck S."/>
            <person name="Kyrpides N."/>
            <person name="Mavromatis K."/>
            <person name="Ivanova N."/>
            <person name="Mikhailova N."/>
            <person name="Zeytun A."/>
            <person name="Detter J.C."/>
            <person name="Tapia R."/>
            <person name="Han C."/>
            <person name="Land M."/>
            <person name="Hauser L."/>
            <person name="Markowitz V."/>
            <person name="Cheng J.-F."/>
            <person name="Hugenholtz P."/>
            <person name="Woyke T."/>
            <person name="Wu D."/>
            <person name="Tindall B."/>
            <person name="Schuetze A."/>
            <person name="Brambilla E."/>
            <person name="Klenk H.-P."/>
            <person name="Eisen J.A."/>
        </authorList>
    </citation>
    <scope>NUCLEOTIDE SEQUENCE [LARGE SCALE GENOMIC DNA]</scope>
    <source>
        <strain evidence="13">DSM 16511 / JCM 12458 / E9I37-1</strain>
    </source>
</reference>
<keyword evidence="13" id="KW-1185">Reference proteome</keyword>
<proteinExistence type="inferred from homology"/>
<name>E6X3H0_NITSE</name>
<evidence type="ECO:0000256" key="9">
    <source>
        <dbReference type="PIRSR" id="PIRSR000808-3"/>
    </source>
</evidence>
<dbReference type="OrthoDB" id="9769064at2"/>
<dbReference type="HOGENOM" id="CLU_029960_1_0_7"/>
<feature type="active site" description="Tele-UMP-histidine intermediate" evidence="8">
    <location>
        <position position="159"/>
    </location>
</feature>
<evidence type="ECO:0000256" key="5">
    <source>
        <dbReference type="ARBA" id="ARBA00022833"/>
    </source>
</evidence>
<evidence type="ECO:0000313" key="12">
    <source>
        <dbReference type="EMBL" id="ADV46247.1"/>
    </source>
</evidence>
<dbReference type="Gene3D" id="3.30.428.10">
    <property type="entry name" value="HIT-like"/>
    <property type="match status" value="2"/>
</dbReference>
<dbReference type="eggNOG" id="COG1085">
    <property type="taxonomic scope" value="Bacteria"/>
</dbReference>
<feature type="domain" description="Galactose-1-phosphate uridyl transferase C-terminal" evidence="11">
    <location>
        <begin position="177"/>
        <end position="259"/>
    </location>
</feature>
<dbReference type="KEGG" id="nsa:Nitsa_0988"/>
<feature type="binding site" evidence="9">
    <location>
        <position position="106"/>
    </location>
    <ligand>
        <name>Zn(2+)</name>
        <dbReference type="ChEBI" id="CHEBI:29105"/>
    </ligand>
</feature>
<keyword evidence="4 9" id="KW-0479">Metal-binding</keyword>
<evidence type="ECO:0000259" key="11">
    <source>
        <dbReference type="Pfam" id="PF02744"/>
    </source>
</evidence>
<keyword evidence="5 9" id="KW-0862">Zinc</keyword>
<feature type="binding site" evidence="9">
    <location>
        <position position="157"/>
    </location>
    <ligand>
        <name>Zn(2+)</name>
        <dbReference type="ChEBI" id="CHEBI:29105"/>
    </ligand>
</feature>
<reference evidence="12 13" key="1">
    <citation type="journal article" date="2011" name="Stand. Genomic Sci.">
        <title>Complete genome sequence of Nitratifractor salsuginis type strain (E9I37-1).</title>
        <authorList>
            <person name="Anderson I."/>
            <person name="Sikorski J."/>
            <person name="Zeytun A."/>
            <person name="Nolan M."/>
            <person name="Lapidus A."/>
            <person name="Lucas S."/>
            <person name="Hammon N."/>
            <person name="Deshpande S."/>
            <person name="Cheng J.F."/>
            <person name="Tapia R."/>
            <person name="Han C."/>
            <person name="Goodwin L."/>
            <person name="Pitluck S."/>
            <person name="Liolios K."/>
            <person name="Pagani I."/>
            <person name="Ivanova N."/>
            <person name="Huntemann M."/>
            <person name="Mavromatis K."/>
            <person name="Ovchinikova G."/>
            <person name="Pati A."/>
            <person name="Chen A."/>
            <person name="Palaniappan K."/>
            <person name="Land M."/>
            <person name="Hauser L."/>
            <person name="Brambilla E.M."/>
            <person name="Ngatchou-Djao O.D."/>
            <person name="Rohde M."/>
            <person name="Tindall B.J."/>
            <person name="Goker M."/>
            <person name="Detter J.C."/>
            <person name="Woyke T."/>
            <person name="Bristow J."/>
            <person name="Eisen J.A."/>
            <person name="Markowitz V."/>
            <person name="Hugenholtz P."/>
            <person name="Klenk H.P."/>
            <person name="Kyrpides N.C."/>
        </authorList>
    </citation>
    <scope>NUCLEOTIDE SEQUENCE [LARGE SCALE GENOMIC DNA]</scope>
    <source>
        <strain evidence="13">DSM 16511 / JCM 12458 / E9I37-1</strain>
    </source>
</reference>
<dbReference type="EC" id="2.7.7.12" evidence="7"/>
<dbReference type="SUPFAM" id="SSF54197">
    <property type="entry name" value="HIT-like"/>
    <property type="match status" value="2"/>
</dbReference>
<dbReference type="NCBIfam" id="TIGR00209">
    <property type="entry name" value="galT_1"/>
    <property type="match status" value="1"/>
</dbReference>
<keyword evidence="6" id="KW-0119">Carbohydrate metabolism</keyword>
<evidence type="ECO:0000256" key="1">
    <source>
        <dbReference type="ARBA" id="ARBA00010951"/>
    </source>
</evidence>
<dbReference type="GO" id="GO:0008108">
    <property type="term" value="F:UDP-glucose:hexose-1-phosphate uridylyltransferase activity"/>
    <property type="evidence" value="ECO:0007669"/>
    <property type="project" value="UniProtKB-UniRule"/>
</dbReference>
<protein>
    <recommendedName>
        <fullName evidence="7">Galactose-1-phosphate uridylyltransferase</fullName>
        <ecNumber evidence="7">2.7.7.12</ecNumber>
    </recommendedName>
</protein>
<comment type="similarity">
    <text evidence="1">Belongs to the galactose-1-phosphate uridylyltransferase type 1 family.</text>
</comment>
<dbReference type="Pfam" id="PF01087">
    <property type="entry name" value="GalP_UDP_transf"/>
    <property type="match status" value="1"/>
</dbReference>
<gene>
    <name evidence="12" type="ordered locus">Nitsa_0988</name>
</gene>